<accession>A0A6G4XVY1</accession>
<evidence type="ECO:0000256" key="4">
    <source>
        <dbReference type="ARBA" id="ARBA00023136"/>
    </source>
</evidence>
<comment type="subcellular location">
    <subcellularLocation>
        <location evidence="1">Membrane</location>
        <topology evidence="1">Multi-pass membrane protein</topology>
    </subcellularLocation>
</comment>
<dbReference type="RefSeq" id="WP_165336340.1">
    <property type="nucleotide sequence ID" value="NZ_JAAKZW010000264.1"/>
</dbReference>
<dbReference type="AlphaFoldDB" id="A0A6G4XVY1"/>
<dbReference type="EMBL" id="JAAKZW010000264">
    <property type="protein sequence ID" value="NGO80930.1"/>
    <property type="molecule type" value="Genomic_DNA"/>
</dbReference>
<keyword evidence="3 5" id="KW-1133">Transmembrane helix</keyword>
<name>A0A6G4XVY1_9ACTN</name>
<keyword evidence="7" id="KW-1185">Reference proteome</keyword>
<reference evidence="6 7" key="1">
    <citation type="submission" date="2020-02" db="EMBL/GenBank/DDBJ databases">
        <title>Whole-genome analyses of novel actinobacteria.</title>
        <authorList>
            <person name="Sahin N."/>
            <person name="Tokatli A."/>
        </authorList>
    </citation>
    <scope>NUCLEOTIDE SEQUENCE [LARGE SCALE GENOMIC DNA]</scope>
    <source>
        <strain evidence="6 7">YC504</strain>
    </source>
</reference>
<dbReference type="InterPro" id="IPR032808">
    <property type="entry name" value="DoxX"/>
</dbReference>
<comment type="caution">
    <text evidence="6">The sequence shown here is derived from an EMBL/GenBank/DDBJ whole genome shotgun (WGS) entry which is preliminary data.</text>
</comment>
<dbReference type="Pfam" id="PF13564">
    <property type="entry name" value="DoxX_2"/>
    <property type="match status" value="1"/>
</dbReference>
<evidence type="ECO:0000256" key="3">
    <source>
        <dbReference type="ARBA" id="ARBA00022989"/>
    </source>
</evidence>
<evidence type="ECO:0000313" key="6">
    <source>
        <dbReference type="EMBL" id="NGO80930.1"/>
    </source>
</evidence>
<gene>
    <name evidence="6" type="ORF">G6045_35515</name>
</gene>
<evidence type="ECO:0000256" key="1">
    <source>
        <dbReference type="ARBA" id="ARBA00004141"/>
    </source>
</evidence>
<dbReference type="GO" id="GO:0016020">
    <property type="term" value="C:membrane"/>
    <property type="evidence" value="ECO:0007669"/>
    <property type="project" value="UniProtKB-SubCell"/>
</dbReference>
<organism evidence="6 7">
    <name type="scientific">Streptomyces mesophilus</name>
    <dbReference type="NCBI Taxonomy" id="1775132"/>
    <lineage>
        <taxon>Bacteria</taxon>
        <taxon>Bacillati</taxon>
        <taxon>Actinomycetota</taxon>
        <taxon>Actinomycetes</taxon>
        <taxon>Kitasatosporales</taxon>
        <taxon>Streptomycetaceae</taxon>
        <taxon>Streptomyces</taxon>
    </lineage>
</organism>
<evidence type="ECO:0000256" key="5">
    <source>
        <dbReference type="SAM" id="Phobius"/>
    </source>
</evidence>
<keyword evidence="4 5" id="KW-0472">Membrane</keyword>
<protein>
    <submittedName>
        <fullName evidence="6">DoxX family protein</fullName>
    </submittedName>
</protein>
<sequence length="118" mass="11803">MFAAYVTVTSLTIVANAAGAYADFTGHEAVGAIADRLGVPRSWMVRLGALMGAGALGLLAGFAVPALGTAAACGLVLYFLGAIGAHLRVRDHDLAGALTMLALAGVSLVLGVAQHGVW</sequence>
<proteinExistence type="predicted"/>
<feature type="transmembrane region" description="Helical" evidence="5">
    <location>
        <begin position="94"/>
        <end position="113"/>
    </location>
</feature>
<feature type="transmembrane region" description="Helical" evidence="5">
    <location>
        <begin position="49"/>
        <end position="82"/>
    </location>
</feature>
<evidence type="ECO:0000256" key="2">
    <source>
        <dbReference type="ARBA" id="ARBA00022692"/>
    </source>
</evidence>
<evidence type="ECO:0000313" key="7">
    <source>
        <dbReference type="Proteomes" id="UP000481109"/>
    </source>
</evidence>
<dbReference type="Proteomes" id="UP000481109">
    <property type="component" value="Unassembled WGS sequence"/>
</dbReference>
<keyword evidence="2 5" id="KW-0812">Transmembrane</keyword>